<dbReference type="AlphaFoldDB" id="J5QCE7"/>
<dbReference type="OrthoDB" id="10591218at2759"/>
<evidence type="ECO:0000313" key="2">
    <source>
        <dbReference type="EMBL" id="EJT46633.1"/>
    </source>
</evidence>
<gene>
    <name evidence="2" type="ORF">A1Q1_04810</name>
</gene>
<sequence>MAPTLRTRAPKAPAPVPAANAPARAPLAKKKTASTRAASATKAKAADTAAATAAAKAAAKTQPAKAATGKTPTAKAAPKKATKANTAVASKPSAKASKAKTAPKKAVPAKPVAEVTLDHTAYPHIFDLIVEYAPHSSLLALRAASKALCARVDALLVEHVVLRTGLPAPKGKKWMNVVSVSGEPGLPMGPAKSRQRQHRCRAESILGRLPGFSCDFNHVSDYADEHCSPLCLKLRQRWEEKFHNTEVLDLHFSRRSRFDRQKLAFNNPDLTVRVFPPSDGDVYHAGIASPNLIIFTDFSPLRESEWERVSTTAHVFADEQITHRLVYNVAYDVRRPTLNNCWVNLPALGRSVRSAEGEVVIIFEKDERHDDEERELEDWESPDIPETQRVNPAWKGGEDQRQNGWLWDVANLLRVDSPACYTIIGATEVPYMCVGLSHDIADPQEKIDAIMQNFIDWIDEDHRSRSYQPSSLSEEREDQIRSSVAFFTHEEYRELIGEEQWKLETVPSDP</sequence>
<dbReference type="Proteomes" id="UP000002748">
    <property type="component" value="Unassembled WGS sequence"/>
</dbReference>
<evidence type="ECO:0000256" key="1">
    <source>
        <dbReference type="SAM" id="MobiDB-lite"/>
    </source>
</evidence>
<dbReference type="HOGENOM" id="CLU_534408_0_0_1"/>
<protein>
    <submittedName>
        <fullName evidence="2">Uncharacterized protein</fullName>
    </submittedName>
</protein>
<feature type="region of interest" description="Disordered" evidence="1">
    <location>
        <begin position="1"/>
        <end position="105"/>
    </location>
</feature>
<organism evidence="2 3">
    <name type="scientific">Trichosporon asahii var. asahii (strain ATCC 90039 / CBS 2479 / JCM 2466 / KCTC 7840 / NBRC 103889/ NCYC 2677 / UAMH 7654)</name>
    <name type="common">Yeast</name>
    <dbReference type="NCBI Taxonomy" id="1186058"/>
    <lineage>
        <taxon>Eukaryota</taxon>
        <taxon>Fungi</taxon>
        <taxon>Dikarya</taxon>
        <taxon>Basidiomycota</taxon>
        <taxon>Agaricomycotina</taxon>
        <taxon>Tremellomycetes</taxon>
        <taxon>Trichosporonales</taxon>
        <taxon>Trichosporonaceae</taxon>
        <taxon>Trichosporon</taxon>
    </lineage>
</organism>
<dbReference type="RefSeq" id="XP_014178523.1">
    <property type="nucleotide sequence ID" value="XM_014323048.1"/>
</dbReference>
<evidence type="ECO:0000313" key="3">
    <source>
        <dbReference type="Proteomes" id="UP000002748"/>
    </source>
</evidence>
<accession>J5QCE7</accession>
<proteinExistence type="predicted"/>
<name>J5QCE7_TRIAS</name>
<feature type="compositionally biased region" description="Low complexity" evidence="1">
    <location>
        <begin position="17"/>
        <end position="26"/>
    </location>
</feature>
<feature type="compositionally biased region" description="Low complexity" evidence="1">
    <location>
        <begin position="83"/>
        <end position="96"/>
    </location>
</feature>
<dbReference type="GeneID" id="25988322"/>
<dbReference type="KEGG" id="tasa:A1Q1_04810"/>
<dbReference type="VEuPathDB" id="FungiDB:A1Q1_04810"/>
<comment type="caution">
    <text evidence="2">The sequence shown here is derived from an EMBL/GenBank/DDBJ whole genome shotgun (WGS) entry which is preliminary data.</text>
</comment>
<reference evidence="2 3" key="1">
    <citation type="journal article" date="2012" name="Eukaryot. Cell">
        <title>Draft genome sequence of CBS 2479, the standard type strain of Trichosporon asahii.</title>
        <authorList>
            <person name="Yang R.Y."/>
            <person name="Li H.T."/>
            <person name="Zhu H."/>
            <person name="Zhou G.P."/>
            <person name="Wang M."/>
            <person name="Wang L."/>
        </authorList>
    </citation>
    <scope>NUCLEOTIDE SEQUENCE [LARGE SCALE GENOMIC DNA]</scope>
    <source>
        <strain evidence="3">ATCC 90039 / CBS 2479 / JCM 2466 / KCTC 7840 / NCYC 2677 / UAMH 7654</strain>
    </source>
</reference>
<dbReference type="EMBL" id="ALBS01000283">
    <property type="protein sequence ID" value="EJT46633.1"/>
    <property type="molecule type" value="Genomic_DNA"/>
</dbReference>
<feature type="compositionally biased region" description="Low complexity" evidence="1">
    <location>
        <begin position="34"/>
        <end position="76"/>
    </location>
</feature>